<name>A0A8X6N230_NEPPI</name>
<comment type="caution">
    <text evidence="1">The sequence shown here is derived from an EMBL/GenBank/DDBJ whole genome shotgun (WGS) entry which is preliminary data.</text>
</comment>
<proteinExistence type="predicted"/>
<accession>A0A8X6N230</accession>
<dbReference type="EMBL" id="BMAW01004508">
    <property type="protein sequence ID" value="GFS89353.1"/>
    <property type="molecule type" value="Genomic_DNA"/>
</dbReference>
<dbReference type="AlphaFoldDB" id="A0A8X6N230"/>
<organism evidence="1 2">
    <name type="scientific">Nephila pilipes</name>
    <name type="common">Giant wood spider</name>
    <name type="synonym">Nephila maculata</name>
    <dbReference type="NCBI Taxonomy" id="299642"/>
    <lineage>
        <taxon>Eukaryota</taxon>
        <taxon>Metazoa</taxon>
        <taxon>Ecdysozoa</taxon>
        <taxon>Arthropoda</taxon>
        <taxon>Chelicerata</taxon>
        <taxon>Arachnida</taxon>
        <taxon>Araneae</taxon>
        <taxon>Araneomorphae</taxon>
        <taxon>Entelegynae</taxon>
        <taxon>Araneoidea</taxon>
        <taxon>Nephilidae</taxon>
        <taxon>Nephila</taxon>
    </lineage>
</organism>
<sequence length="128" mass="14312">MWTTPTKPTEILPGIKDYKQRQCKIQTLAPTHKIEMTSHLHLFHKYIQNICNTGSEHCYEPKPPQAQKKEAVIGHGPDVDTGACGHSPGQLNLPISIYTNCPSTLRMATLVSHDNDQETGAIMALWHE</sequence>
<dbReference type="Proteomes" id="UP000887013">
    <property type="component" value="Unassembled WGS sequence"/>
</dbReference>
<reference evidence="1" key="1">
    <citation type="submission" date="2020-08" db="EMBL/GenBank/DDBJ databases">
        <title>Multicomponent nature underlies the extraordinary mechanical properties of spider dragline silk.</title>
        <authorList>
            <person name="Kono N."/>
            <person name="Nakamura H."/>
            <person name="Mori M."/>
            <person name="Yoshida Y."/>
            <person name="Ohtoshi R."/>
            <person name="Malay A.D."/>
            <person name="Moran D.A.P."/>
            <person name="Tomita M."/>
            <person name="Numata K."/>
            <person name="Arakawa K."/>
        </authorList>
    </citation>
    <scope>NUCLEOTIDE SEQUENCE</scope>
</reference>
<evidence type="ECO:0000313" key="2">
    <source>
        <dbReference type="Proteomes" id="UP000887013"/>
    </source>
</evidence>
<protein>
    <submittedName>
        <fullName evidence="1">Uncharacterized protein</fullName>
    </submittedName>
</protein>
<evidence type="ECO:0000313" key="1">
    <source>
        <dbReference type="EMBL" id="GFS89353.1"/>
    </source>
</evidence>
<keyword evidence="2" id="KW-1185">Reference proteome</keyword>
<gene>
    <name evidence="1" type="ORF">NPIL_207031</name>
</gene>